<dbReference type="InterPro" id="IPR023621">
    <property type="entry name" value="Ribosomal_eL31_dom_sf"/>
</dbReference>
<evidence type="ECO:0000313" key="7">
    <source>
        <dbReference type="Proteomes" id="UP000066737"/>
    </source>
</evidence>
<sequence length="92" mass="10510">MSASDFEERIVTVPLRDVTKVPNHEQAGQAMTIIREHLAKHFAVDEEEVRLDPSINEAIWSEGQKNPPRKVRVHAARFVEDGETVVEAEYEE</sequence>
<evidence type="ECO:0000256" key="5">
    <source>
        <dbReference type="HAMAP-Rule" id="MF_00410"/>
    </source>
</evidence>
<dbReference type="PANTHER" id="PTHR10956:SF0">
    <property type="entry name" value="60S RIBOSOMAL PROTEIN L31"/>
    <property type="match status" value="1"/>
</dbReference>
<evidence type="ECO:0000256" key="2">
    <source>
        <dbReference type="ARBA" id="ARBA00022980"/>
    </source>
</evidence>
<dbReference type="Pfam" id="PF01198">
    <property type="entry name" value="Ribosomal_L31e"/>
    <property type="match status" value="1"/>
</dbReference>
<evidence type="ECO:0000256" key="3">
    <source>
        <dbReference type="ARBA" id="ARBA00023274"/>
    </source>
</evidence>
<dbReference type="Proteomes" id="UP000066737">
    <property type="component" value="Chromosome I"/>
</dbReference>
<dbReference type="NCBIfam" id="NF002258">
    <property type="entry name" value="PRK01192.1-1"/>
    <property type="match status" value="1"/>
</dbReference>
<evidence type="ECO:0000313" key="6">
    <source>
        <dbReference type="EMBL" id="CQH62014.1"/>
    </source>
</evidence>
<gene>
    <name evidence="5 6" type="primary">rpl31e</name>
    <name evidence="6" type="ORF">HHUB_3617</name>
</gene>
<comment type="similarity">
    <text evidence="1 5">Belongs to the eukaryotic ribosomal protein eL31 family.</text>
</comment>
<dbReference type="PROSITE" id="PS01144">
    <property type="entry name" value="RIBOSOMAL_L31E"/>
    <property type="match status" value="1"/>
</dbReference>
<dbReference type="GeneID" id="91108301"/>
<dbReference type="PANTHER" id="PTHR10956">
    <property type="entry name" value="60S RIBOSOMAL PROTEIN L31"/>
    <property type="match status" value="1"/>
</dbReference>
<dbReference type="KEGG" id="hhb:Hhub_3617"/>
<name>A0A0U5H3T2_9EURY</name>
<dbReference type="RefSeq" id="WP_059057932.1">
    <property type="nucleotide sequence ID" value="NZ_CEML01000001.1"/>
</dbReference>
<evidence type="ECO:0000256" key="1">
    <source>
        <dbReference type="ARBA" id="ARBA00010808"/>
    </source>
</evidence>
<organism evidence="6 7">
    <name type="scientific">Halobacterium hubeiense</name>
    <dbReference type="NCBI Taxonomy" id="1407499"/>
    <lineage>
        <taxon>Archaea</taxon>
        <taxon>Methanobacteriati</taxon>
        <taxon>Methanobacteriota</taxon>
        <taxon>Stenosarchaea group</taxon>
        <taxon>Halobacteria</taxon>
        <taxon>Halobacteriales</taxon>
        <taxon>Halobacteriaceae</taxon>
        <taxon>Halobacterium</taxon>
    </lineage>
</organism>
<dbReference type="InterPro" id="IPR020052">
    <property type="entry name" value="Ribosomal_eL31_CS"/>
</dbReference>
<dbReference type="HAMAP" id="MF_00410">
    <property type="entry name" value="Ribosomal_eL31"/>
    <property type="match status" value="1"/>
</dbReference>
<dbReference type="SMART" id="SM01380">
    <property type="entry name" value="Ribosomal_L31e"/>
    <property type="match status" value="1"/>
</dbReference>
<dbReference type="AlphaFoldDB" id="A0A0U5H3T2"/>
<dbReference type="EMBL" id="LN831302">
    <property type="protein sequence ID" value="CQH62014.1"/>
    <property type="molecule type" value="Genomic_DNA"/>
</dbReference>
<dbReference type="STRING" id="1407499.HHUB_3617"/>
<accession>A0A0U5H3T2</accession>
<dbReference type="InterPro" id="IPR000054">
    <property type="entry name" value="Ribosomal_eL31"/>
</dbReference>
<dbReference type="GO" id="GO:0022625">
    <property type="term" value="C:cytosolic large ribosomal subunit"/>
    <property type="evidence" value="ECO:0007669"/>
    <property type="project" value="TreeGrafter"/>
</dbReference>
<keyword evidence="3 5" id="KW-0687">Ribonucleoprotein</keyword>
<dbReference type="SUPFAM" id="SSF54575">
    <property type="entry name" value="Ribosomal protein L31e"/>
    <property type="match status" value="1"/>
</dbReference>
<dbReference type="Gene3D" id="3.10.440.10">
    <property type="match status" value="1"/>
</dbReference>
<reference evidence="7" key="1">
    <citation type="journal article" date="2016" name="Environ. Microbiol.">
        <title>The complete genome of a viable archaeum isolated from 123-million-year-old rock salt.</title>
        <authorList>
            <person name="Jaakkola S.T."/>
            <person name="Pfeiffer F."/>
            <person name="Ravantti J.J."/>
            <person name="Guo Q."/>
            <person name="Liu Y."/>
            <person name="Chen X."/>
            <person name="Ma H."/>
            <person name="Yang C."/>
            <person name="Oksanen H.M."/>
            <person name="Bamford D.H."/>
        </authorList>
    </citation>
    <scope>NUCLEOTIDE SEQUENCE</scope>
    <source>
        <strain evidence="7">JI20-1</strain>
    </source>
</reference>
<proteinExistence type="inferred from homology"/>
<dbReference type="OrthoDB" id="10127at2157"/>
<keyword evidence="2 5" id="KW-0689">Ribosomal protein</keyword>
<protein>
    <recommendedName>
        <fullName evidence="4 5">Large ribosomal subunit protein eL31</fullName>
    </recommendedName>
</protein>
<dbReference type="CDD" id="cd00463">
    <property type="entry name" value="Ribosomal_L31e"/>
    <property type="match status" value="1"/>
</dbReference>
<dbReference type="GO" id="GO:0003735">
    <property type="term" value="F:structural constituent of ribosome"/>
    <property type="evidence" value="ECO:0007669"/>
    <property type="project" value="InterPro"/>
</dbReference>
<evidence type="ECO:0000256" key="4">
    <source>
        <dbReference type="ARBA" id="ARBA00035230"/>
    </source>
</evidence>
<keyword evidence="7" id="KW-1185">Reference proteome</keyword>
<dbReference type="GO" id="GO:0002181">
    <property type="term" value="P:cytoplasmic translation"/>
    <property type="evidence" value="ECO:0007669"/>
    <property type="project" value="TreeGrafter"/>
</dbReference>